<organism evidence="5 6">
    <name type="scientific">Alloacidobacterium dinghuense</name>
    <dbReference type="NCBI Taxonomy" id="2763107"/>
    <lineage>
        <taxon>Bacteria</taxon>
        <taxon>Pseudomonadati</taxon>
        <taxon>Acidobacteriota</taxon>
        <taxon>Terriglobia</taxon>
        <taxon>Terriglobales</taxon>
        <taxon>Acidobacteriaceae</taxon>
        <taxon>Alloacidobacterium</taxon>
    </lineage>
</organism>
<evidence type="ECO:0000313" key="6">
    <source>
        <dbReference type="Proteomes" id="UP000515312"/>
    </source>
</evidence>
<dbReference type="InterPro" id="IPR020845">
    <property type="entry name" value="AMP-binding_CS"/>
</dbReference>
<evidence type="ECO:0000256" key="3">
    <source>
        <dbReference type="ARBA" id="ARBA00023098"/>
    </source>
</evidence>
<sequence length="594" mass="65148">MLQLKTLNDSFFLVATNSQPRCVMYIDAAGKWQSFSGMQVYQRVRAFAAALSSWGIKKGDRVAILGENRWEWAVTDFAALAIGAVDVPIYPTLTAEQVGALLADSGTRVAVVSSRQQYDKVASLRSKTAIEKIVVMDDEGVADAVLMSSLLKDADSKGSERDAAFDRAAYDVAPDDLATLIYTSGTTGEPKGVMLTHGNIASNLNYSLAGFKISQTDSCISFLPLSHITARHLDYAIYTRQATVAYCPSFERLPGALKEIRPTVLVAVPRVYEKVRQEAERQASLSGAKKRIFGWAVKTGQKHREEILRGETPSSPGWKIANKLVFTKIQSGFGGRVRYYIAGGAPLGMDTAGWFAGVGIRILEGYGLTETSPVLAINTMTAYRMGSVGKPLPNVECRIADDGELLVRGPNIFKGYWHKPDETAAAFDAEHWFRTGDIGRIDEDGFLYITDRKKELLKTSGGKLIAPQPIENKLKASMFVSEVAVVGDKYKFLSALISPNFKALEEWAKQQGISAPTRRELVTDPAVVAKYQAIVDEVNSGLAQFETIKRFKLVPEEWSLGGGELTPSLKLKRRVVNQKYAAEIAAFYPDEVRA</sequence>
<dbReference type="PANTHER" id="PTHR43272">
    <property type="entry name" value="LONG-CHAIN-FATTY-ACID--COA LIGASE"/>
    <property type="match status" value="1"/>
</dbReference>
<dbReference type="Gene3D" id="3.40.50.12780">
    <property type="entry name" value="N-terminal domain of ligase-like"/>
    <property type="match status" value="1"/>
</dbReference>
<keyword evidence="3" id="KW-0443">Lipid metabolism</keyword>
<dbReference type="GO" id="GO:0004467">
    <property type="term" value="F:long-chain fatty acid-CoA ligase activity"/>
    <property type="evidence" value="ECO:0007669"/>
    <property type="project" value="TreeGrafter"/>
</dbReference>
<dbReference type="Pfam" id="PF23562">
    <property type="entry name" value="AMP-binding_C_3"/>
    <property type="match status" value="1"/>
</dbReference>
<dbReference type="PROSITE" id="PS00455">
    <property type="entry name" value="AMP_BINDING"/>
    <property type="match status" value="1"/>
</dbReference>
<keyword evidence="1 5" id="KW-0436">Ligase</keyword>
<dbReference type="AlphaFoldDB" id="A0A7G8BMR2"/>
<feature type="domain" description="AMP-dependent synthetase/ligase" evidence="4">
    <location>
        <begin position="18"/>
        <end position="417"/>
    </location>
</feature>
<dbReference type="EMBL" id="CP060394">
    <property type="protein sequence ID" value="QNI33832.1"/>
    <property type="molecule type" value="Genomic_DNA"/>
</dbReference>
<dbReference type="RefSeq" id="WP_186745512.1">
    <property type="nucleotide sequence ID" value="NZ_CP060394.1"/>
</dbReference>
<protein>
    <submittedName>
        <fullName evidence="5">Long-chain fatty acid--CoA ligase</fullName>
    </submittedName>
</protein>
<dbReference type="CDD" id="cd05907">
    <property type="entry name" value="VL_LC_FACS_like"/>
    <property type="match status" value="1"/>
</dbReference>
<gene>
    <name evidence="5" type="ORF">H7849_07925</name>
</gene>
<evidence type="ECO:0000256" key="1">
    <source>
        <dbReference type="ARBA" id="ARBA00022598"/>
    </source>
</evidence>
<dbReference type="SUPFAM" id="SSF56801">
    <property type="entry name" value="Acetyl-CoA synthetase-like"/>
    <property type="match status" value="1"/>
</dbReference>
<dbReference type="GO" id="GO:0016020">
    <property type="term" value="C:membrane"/>
    <property type="evidence" value="ECO:0007669"/>
    <property type="project" value="TreeGrafter"/>
</dbReference>
<dbReference type="KEGG" id="adin:H7849_07925"/>
<proteinExistence type="predicted"/>
<name>A0A7G8BMR2_9BACT</name>
<dbReference type="Proteomes" id="UP000515312">
    <property type="component" value="Chromosome"/>
</dbReference>
<evidence type="ECO:0000313" key="5">
    <source>
        <dbReference type="EMBL" id="QNI33832.1"/>
    </source>
</evidence>
<dbReference type="PANTHER" id="PTHR43272:SF32">
    <property type="entry name" value="AMP-DEPENDENT SYNTHETASE_LIGASE DOMAIN-CONTAINING PROTEIN"/>
    <property type="match status" value="1"/>
</dbReference>
<dbReference type="InterPro" id="IPR020459">
    <property type="entry name" value="AMP-binding"/>
</dbReference>
<dbReference type="InterPro" id="IPR042099">
    <property type="entry name" value="ANL_N_sf"/>
</dbReference>
<dbReference type="PRINTS" id="PR00154">
    <property type="entry name" value="AMPBINDING"/>
</dbReference>
<evidence type="ECO:0000259" key="4">
    <source>
        <dbReference type="Pfam" id="PF00501"/>
    </source>
</evidence>
<dbReference type="InterPro" id="IPR000873">
    <property type="entry name" value="AMP-dep_synth/lig_dom"/>
</dbReference>
<reference evidence="5 6" key="1">
    <citation type="submission" date="2020-08" db="EMBL/GenBank/DDBJ databases">
        <title>Edaphobacter telluris sp. nov. and Acidobacterium dinghuensis sp. nov., two acidobacteria isolated from forest soil.</title>
        <authorList>
            <person name="Fu J."/>
            <person name="Qiu L."/>
        </authorList>
    </citation>
    <scope>NUCLEOTIDE SEQUENCE [LARGE SCALE GENOMIC DNA]</scope>
    <source>
        <strain evidence="5">4Y35</strain>
    </source>
</reference>
<keyword evidence="2" id="KW-0276">Fatty acid metabolism</keyword>
<accession>A0A7G8BMR2</accession>
<keyword evidence="6" id="KW-1185">Reference proteome</keyword>
<evidence type="ECO:0000256" key="2">
    <source>
        <dbReference type="ARBA" id="ARBA00022832"/>
    </source>
</evidence>
<dbReference type="Pfam" id="PF00501">
    <property type="entry name" value="AMP-binding"/>
    <property type="match status" value="1"/>
</dbReference>